<name>A0A835M140_9MAGN</name>
<protein>
    <submittedName>
        <fullName evidence="1">Uncharacterized protein</fullName>
    </submittedName>
</protein>
<keyword evidence="2" id="KW-1185">Reference proteome</keyword>
<proteinExistence type="predicted"/>
<evidence type="ECO:0000313" key="1">
    <source>
        <dbReference type="EMBL" id="KAF9612487.1"/>
    </source>
</evidence>
<accession>A0A835M140</accession>
<sequence>MSLFMKEYKYEFVEYDFEGRSSIASDAHTDLGSVGALPGEDLDQLGGPYQLELKEGVVIPTRNLSSVDRTETGSYSPLRLDEERRRSLSEAAQFVKDLEK</sequence>
<evidence type="ECO:0000313" key="2">
    <source>
        <dbReference type="Proteomes" id="UP000631114"/>
    </source>
</evidence>
<comment type="caution">
    <text evidence="1">The sequence shown here is derived from an EMBL/GenBank/DDBJ whole genome shotgun (WGS) entry which is preliminary data.</text>
</comment>
<dbReference type="AlphaFoldDB" id="A0A835M140"/>
<organism evidence="1 2">
    <name type="scientific">Coptis chinensis</name>
    <dbReference type="NCBI Taxonomy" id="261450"/>
    <lineage>
        <taxon>Eukaryota</taxon>
        <taxon>Viridiplantae</taxon>
        <taxon>Streptophyta</taxon>
        <taxon>Embryophyta</taxon>
        <taxon>Tracheophyta</taxon>
        <taxon>Spermatophyta</taxon>
        <taxon>Magnoliopsida</taxon>
        <taxon>Ranunculales</taxon>
        <taxon>Ranunculaceae</taxon>
        <taxon>Coptidoideae</taxon>
        <taxon>Coptis</taxon>
    </lineage>
</organism>
<dbReference type="Proteomes" id="UP000631114">
    <property type="component" value="Unassembled WGS sequence"/>
</dbReference>
<dbReference type="EMBL" id="JADFTS010000003">
    <property type="protein sequence ID" value="KAF9612487.1"/>
    <property type="molecule type" value="Genomic_DNA"/>
</dbReference>
<gene>
    <name evidence="1" type="ORF">IFM89_000409</name>
</gene>
<reference evidence="1 2" key="1">
    <citation type="submission" date="2020-10" db="EMBL/GenBank/DDBJ databases">
        <title>The Coptis chinensis genome and diversification of protoberbering-type alkaloids.</title>
        <authorList>
            <person name="Wang B."/>
            <person name="Shu S."/>
            <person name="Song C."/>
            <person name="Liu Y."/>
        </authorList>
    </citation>
    <scope>NUCLEOTIDE SEQUENCE [LARGE SCALE GENOMIC DNA]</scope>
    <source>
        <strain evidence="1">HL-2020</strain>
        <tissue evidence="1">Leaf</tissue>
    </source>
</reference>